<dbReference type="Pfam" id="PF22586">
    <property type="entry name" value="ANCHR-like_BBOX"/>
    <property type="match status" value="1"/>
</dbReference>
<dbReference type="InterPro" id="IPR043136">
    <property type="entry name" value="B30.2/SPRY_sf"/>
</dbReference>
<evidence type="ECO:0000256" key="1">
    <source>
        <dbReference type="PROSITE-ProRule" id="PRU00024"/>
    </source>
</evidence>
<keyword evidence="1" id="KW-0862">Zinc</keyword>
<proteinExistence type="predicted"/>
<dbReference type="PROSITE" id="PS50119">
    <property type="entry name" value="ZF_BBOX"/>
    <property type="match status" value="1"/>
</dbReference>
<dbReference type="PANTHER" id="PTHR25462:SF296">
    <property type="entry name" value="MEIOTIC P26, ISOFORM F"/>
    <property type="match status" value="1"/>
</dbReference>
<dbReference type="Gene3D" id="2.60.120.920">
    <property type="match status" value="1"/>
</dbReference>
<dbReference type="Pfam" id="PF00643">
    <property type="entry name" value="zf-B_box"/>
    <property type="match status" value="1"/>
</dbReference>
<dbReference type="SMART" id="SM00336">
    <property type="entry name" value="BBOX"/>
    <property type="match status" value="2"/>
</dbReference>
<dbReference type="EMBL" id="JAOAOG010000319">
    <property type="protein sequence ID" value="KAJ6229615.1"/>
    <property type="molecule type" value="Genomic_DNA"/>
</dbReference>
<keyword evidence="5" id="KW-1185">Reference proteome</keyword>
<keyword evidence="1" id="KW-0863">Zinc-finger</keyword>
<gene>
    <name evidence="4" type="ORF">M0813_07573</name>
</gene>
<feature type="domain" description="B box-type" evidence="3">
    <location>
        <begin position="18"/>
        <end position="64"/>
    </location>
</feature>
<evidence type="ECO:0000313" key="5">
    <source>
        <dbReference type="Proteomes" id="UP001150062"/>
    </source>
</evidence>
<organism evidence="4 5">
    <name type="scientific">Anaeramoeba flamelloides</name>
    <dbReference type="NCBI Taxonomy" id="1746091"/>
    <lineage>
        <taxon>Eukaryota</taxon>
        <taxon>Metamonada</taxon>
        <taxon>Anaeramoebidae</taxon>
        <taxon>Anaeramoeba</taxon>
    </lineage>
</organism>
<name>A0ABQ8XAD7_9EUKA</name>
<dbReference type="Gene3D" id="3.30.160.60">
    <property type="entry name" value="Classic Zinc Finger"/>
    <property type="match status" value="1"/>
</dbReference>
<sequence length="556" mass="65150">MNPFTFPIEHLTDPNTNKTQEICTICKLNKVVYYCSKCNTLYCSECKFQSHKPNQLNEHKKFIQKIKKRKETKHQDQKKNVQNKTKVIEQMKKKEKPSNKCPIHNKKFIMYCRTEKKLLCLECVIECSKHKHKTVEIKKQANIFYDDLPKFNKIYEDKIKASKRKSSYIMNKKILLENEIESTEQLIENKIQELTKLVNNLKSYSNSMMVLKLISKVKLQKLINKEKSIQDRNQNNLDDILSFKELYKKEKYSSALEEVSSLDLEEIKEQLFTNNNHANKNNSNGIGEYKGNEKDNAKVSTTCIVTEIKAFTKDSIQIQKQPIVKRLTMNFTETKIITDYGAGVIIDEGSKKEKDDIKTVSSSTINSSPNNQQESISKIRFDNKWINNSRMVLKNNNKTITCMGSKNYNGYGICGSESYIKGKNIIEIEINKFDNSQNEYNEIAFGIMPEECRKNFLKYQNWNGSISFHTRWCPWSKSLTSYQFTYKNTRISKKIDFNFKEGDILKFVLNMKEKKLSIKINNKKTNLEIRKLPKRISFFVWLCGQKTNKNQISIIN</sequence>
<evidence type="ECO:0000259" key="3">
    <source>
        <dbReference type="PROSITE" id="PS50119"/>
    </source>
</evidence>
<evidence type="ECO:0000256" key="2">
    <source>
        <dbReference type="SAM" id="Coils"/>
    </source>
</evidence>
<reference evidence="4" key="1">
    <citation type="submission" date="2022-08" db="EMBL/GenBank/DDBJ databases">
        <title>Novel sulfate-reducing endosymbionts in the free-living metamonad Anaeramoeba.</title>
        <authorList>
            <person name="Jerlstrom-Hultqvist J."/>
            <person name="Cepicka I."/>
            <person name="Gallot-Lavallee L."/>
            <person name="Salas-Leiva D."/>
            <person name="Curtis B.A."/>
            <person name="Zahonova K."/>
            <person name="Pipaliya S."/>
            <person name="Dacks J."/>
            <person name="Roger A.J."/>
        </authorList>
    </citation>
    <scope>NUCLEOTIDE SEQUENCE</scope>
    <source>
        <strain evidence="4">Schooner1</strain>
    </source>
</reference>
<dbReference type="InterPro" id="IPR047153">
    <property type="entry name" value="TRIM45/56/19-like"/>
</dbReference>
<keyword evidence="1" id="KW-0479">Metal-binding</keyword>
<dbReference type="PANTHER" id="PTHR25462">
    <property type="entry name" value="BONUS, ISOFORM C-RELATED"/>
    <property type="match status" value="1"/>
</dbReference>
<comment type="caution">
    <text evidence="4">The sequence shown here is derived from an EMBL/GenBank/DDBJ whole genome shotgun (WGS) entry which is preliminary data.</text>
</comment>
<dbReference type="CDD" id="cd19757">
    <property type="entry name" value="Bbox1"/>
    <property type="match status" value="1"/>
</dbReference>
<protein>
    <submittedName>
        <fullName evidence="4">E3 ubiquitin-protein ligase trim39</fullName>
    </submittedName>
</protein>
<accession>A0ABQ8XAD7</accession>
<dbReference type="Proteomes" id="UP001150062">
    <property type="component" value="Unassembled WGS sequence"/>
</dbReference>
<keyword evidence="2" id="KW-0175">Coiled coil</keyword>
<evidence type="ECO:0000313" key="4">
    <source>
        <dbReference type="EMBL" id="KAJ6229615.1"/>
    </source>
</evidence>
<feature type="coiled-coil region" evidence="2">
    <location>
        <begin position="173"/>
        <end position="207"/>
    </location>
</feature>
<dbReference type="InterPro" id="IPR000315">
    <property type="entry name" value="Znf_B-box"/>
</dbReference>
<dbReference type="SUPFAM" id="SSF57845">
    <property type="entry name" value="B-box zinc-binding domain"/>
    <property type="match status" value="1"/>
</dbReference>